<reference evidence="1 2" key="1">
    <citation type="submission" date="2014-06" db="EMBL/GenBank/DDBJ databases">
        <title>Draft genome sequence of iron oxidizing acidophile Leptospirillum ferriphilum DSM14647.</title>
        <authorList>
            <person name="Cardenas J.P."/>
            <person name="Lazcano M."/>
            <person name="Ossandon F.J."/>
            <person name="Corbett M."/>
            <person name="Holmes D.S."/>
            <person name="Watkin E."/>
        </authorList>
    </citation>
    <scope>NUCLEOTIDE SEQUENCE [LARGE SCALE GENOMIC DNA]</scope>
    <source>
        <strain evidence="1 2">DSM 14647</strain>
    </source>
</reference>
<proteinExistence type="predicted"/>
<evidence type="ECO:0000313" key="1">
    <source>
        <dbReference type="EMBL" id="KGA93155.1"/>
    </source>
</evidence>
<protein>
    <submittedName>
        <fullName evidence="1">Uncharacterized protein</fullName>
    </submittedName>
</protein>
<dbReference type="OrthoDB" id="9882740at2"/>
<sequence length="202" mass="21993">MDGNDLIRLEMKRLGPMAVEKGDLLLLSGDNNADASMWDPNSNGPKSYQSQVAGLRLAAGGVFHVLTLKSAGEATLSIHFVFPSRTDPGRQVQMWVRRVGRSFQGAGSGYVLMNMRHVVNVQGKTIHTQTGNTVCLDDITDDCYLDREGRFVFVKSPVGSPPSMIAVGYTNSDGTQDLAELILTESACPEMLHVFSTLEFPD</sequence>
<dbReference type="EMBL" id="JPGK01000008">
    <property type="protein sequence ID" value="KGA93155.1"/>
    <property type="molecule type" value="Genomic_DNA"/>
</dbReference>
<dbReference type="Proteomes" id="UP000029452">
    <property type="component" value="Unassembled WGS sequence"/>
</dbReference>
<evidence type="ECO:0000313" key="2">
    <source>
        <dbReference type="Proteomes" id="UP000029452"/>
    </source>
</evidence>
<comment type="caution">
    <text evidence="1">The sequence shown here is derived from an EMBL/GenBank/DDBJ whole genome shotgun (WGS) entry which is preliminary data.</text>
</comment>
<accession>A0A094W9I4</accession>
<name>A0A094W9I4_9BACT</name>
<dbReference type="RefSeq" id="WP_023525716.1">
    <property type="nucleotide sequence ID" value="NZ_JBPKCJ010000003.1"/>
</dbReference>
<dbReference type="PATRIC" id="fig|178606.4.peg.2105"/>
<gene>
    <name evidence="1" type="ORF">LptCag_1850</name>
</gene>
<organism evidence="1 2">
    <name type="scientific">Leptospirillum ferriphilum</name>
    <dbReference type="NCBI Taxonomy" id="178606"/>
    <lineage>
        <taxon>Bacteria</taxon>
        <taxon>Pseudomonadati</taxon>
        <taxon>Nitrospirota</taxon>
        <taxon>Nitrospiria</taxon>
        <taxon>Nitrospirales</taxon>
        <taxon>Nitrospiraceae</taxon>
        <taxon>Leptospirillum</taxon>
    </lineage>
</organism>
<dbReference type="AlphaFoldDB" id="A0A094W9I4"/>